<gene>
    <name evidence="2" type="ORF">Cni_G24932</name>
</gene>
<accession>A0AAQ3KWY3</accession>
<dbReference type="PANTHER" id="PTHR33673:SF36">
    <property type="entry name" value="MYB-LIKE PROTEIN Q"/>
    <property type="match status" value="1"/>
</dbReference>
<evidence type="ECO:0000256" key="1">
    <source>
        <dbReference type="SAM" id="MobiDB-lite"/>
    </source>
</evidence>
<feature type="region of interest" description="Disordered" evidence="1">
    <location>
        <begin position="202"/>
        <end position="244"/>
    </location>
</feature>
<feature type="region of interest" description="Disordered" evidence="1">
    <location>
        <begin position="1"/>
        <end position="139"/>
    </location>
</feature>
<proteinExistence type="predicted"/>
<dbReference type="AlphaFoldDB" id="A0AAQ3KWY3"/>
<dbReference type="EMBL" id="CP136897">
    <property type="protein sequence ID" value="WOL16150.1"/>
    <property type="molecule type" value="Genomic_DNA"/>
</dbReference>
<reference evidence="2 3" key="1">
    <citation type="submission" date="2023-10" db="EMBL/GenBank/DDBJ databases">
        <title>Chromosome-scale genome assembly provides insights into flower coloration mechanisms of Canna indica.</title>
        <authorList>
            <person name="Li C."/>
        </authorList>
    </citation>
    <scope>NUCLEOTIDE SEQUENCE [LARGE SCALE GENOMIC DNA]</scope>
    <source>
        <tissue evidence="2">Flower</tissue>
    </source>
</reference>
<name>A0AAQ3KWY3_9LILI</name>
<feature type="compositionally biased region" description="Low complexity" evidence="1">
    <location>
        <begin position="48"/>
        <end position="57"/>
    </location>
</feature>
<organism evidence="2 3">
    <name type="scientific">Canna indica</name>
    <name type="common">Indian-shot</name>
    <dbReference type="NCBI Taxonomy" id="4628"/>
    <lineage>
        <taxon>Eukaryota</taxon>
        <taxon>Viridiplantae</taxon>
        <taxon>Streptophyta</taxon>
        <taxon>Embryophyta</taxon>
        <taxon>Tracheophyta</taxon>
        <taxon>Spermatophyta</taxon>
        <taxon>Magnoliopsida</taxon>
        <taxon>Liliopsida</taxon>
        <taxon>Zingiberales</taxon>
        <taxon>Cannaceae</taxon>
        <taxon>Canna</taxon>
    </lineage>
</organism>
<evidence type="ECO:0000313" key="2">
    <source>
        <dbReference type="EMBL" id="WOL16150.1"/>
    </source>
</evidence>
<dbReference type="Proteomes" id="UP001327560">
    <property type="component" value="Chromosome 8"/>
</dbReference>
<feature type="region of interest" description="Disordered" evidence="1">
    <location>
        <begin position="276"/>
        <end position="315"/>
    </location>
</feature>
<protein>
    <submittedName>
        <fullName evidence="2">Uncharacterized protein</fullName>
    </submittedName>
</protein>
<dbReference type="PANTHER" id="PTHR33673">
    <property type="entry name" value="SUPPRESSOR SRP40-LIKE PROTEIN"/>
    <property type="match status" value="1"/>
</dbReference>
<feature type="compositionally biased region" description="Polar residues" evidence="1">
    <location>
        <begin position="73"/>
        <end position="96"/>
    </location>
</feature>
<sequence>MDPAQGDAKSEDEHMKTSPKKDDKAVDEDAEKAQSTLGNKAEADKARSSSSSTSSNDSSDDDFFQLDPAEFNKSLSSNELKTTHSGPAATATNPNGFLSLIDDDCVLPSPQPVGRQFSSPPIQMMERSDVPDPNRIPSSIFTRTKSITPMEWSVASNESLFSIHVGNASFSRDHSFLMGRSGEFSPYIGSSPESHQQLPCVPGSLGNGAEQELDEPSSAREANAKAMKNVAQTKEEGHPLKGQQLAEASTFSISLSRRSDASASSFQSFAFPILTGEGRTSSAKAGETTGETVHPEKPQQPPPETESPKAAPPAAQRRWFPSFSCCSSCC</sequence>
<feature type="compositionally biased region" description="Basic and acidic residues" evidence="1">
    <location>
        <begin position="8"/>
        <end position="24"/>
    </location>
</feature>
<keyword evidence="3" id="KW-1185">Reference proteome</keyword>
<evidence type="ECO:0000313" key="3">
    <source>
        <dbReference type="Proteomes" id="UP001327560"/>
    </source>
</evidence>